<keyword evidence="3" id="KW-1185">Reference proteome</keyword>
<protein>
    <submittedName>
        <fullName evidence="2">Uncharacterized protein</fullName>
    </submittedName>
</protein>
<comment type="caution">
    <text evidence="2">The sequence shown here is derived from an EMBL/GenBank/DDBJ whole genome shotgun (WGS) entry which is preliminary data.</text>
</comment>
<dbReference type="Proteomes" id="UP000314294">
    <property type="component" value="Unassembled WGS sequence"/>
</dbReference>
<reference evidence="2 3" key="1">
    <citation type="submission" date="2019-03" db="EMBL/GenBank/DDBJ databases">
        <title>First draft genome of Liparis tanakae, snailfish: a comprehensive survey of snailfish specific genes.</title>
        <authorList>
            <person name="Kim W."/>
            <person name="Song I."/>
            <person name="Jeong J.-H."/>
            <person name="Kim D."/>
            <person name="Kim S."/>
            <person name="Ryu S."/>
            <person name="Song J.Y."/>
            <person name="Lee S.K."/>
        </authorList>
    </citation>
    <scope>NUCLEOTIDE SEQUENCE [LARGE SCALE GENOMIC DNA]</scope>
    <source>
        <tissue evidence="2">Muscle</tissue>
    </source>
</reference>
<name>A0A4Z2GNP7_9TELE</name>
<gene>
    <name evidence="2" type="ORF">EYF80_035510</name>
</gene>
<sequence>MPIAGDETMLLPEGDEVGVAEDGAEEVTITRLDSVVAEEQASVGAHPHLEAGGAAPHRRLPDQEGEGAALIAPKKVAISLRFWRTDQTKSDAQGKRQRLSR</sequence>
<evidence type="ECO:0000313" key="3">
    <source>
        <dbReference type="Proteomes" id="UP000314294"/>
    </source>
</evidence>
<feature type="region of interest" description="Disordered" evidence="1">
    <location>
        <begin position="41"/>
        <end position="66"/>
    </location>
</feature>
<dbReference type="AlphaFoldDB" id="A0A4Z2GNP7"/>
<organism evidence="2 3">
    <name type="scientific">Liparis tanakae</name>
    <name type="common">Tanaka's snailfish</name>
    <dbReference type="NCBI Taxonomy" id="230148"/>
    <lineage>
        <taxon>Eukaryota</taxon>
        <taxon>Metazoa</taxon>
        <taxon>Chordata</taxon>
        <taxon>Craniata</taxon>
        <taxon>Vertebrata</taxon>
        <taxon>Euteleostomi</taxon>
        <taxon>Actinopterygii</taxon>
        <taxon>Neopterygii</taxon>
        <taxon>Teleostei</taxon>
        <taxon>Neoteleostei</taxon>
        <taxon>Acanthomorphata</taxon>
        <taxon>Eupercaria</taxon>
        <taxon>Perciformes</taxon>
        <taxon>Cottioidei</taxon>
        <taxon>Cottales</taxon>
        <taxon>Liparidae</taxon>
        <taxon>Liparis</taxon>
    </lineage>
</organism>
<accession>A0A4Z2GNP7</accession>
<dbReference type="EMBL" id="SRLO01000489">
    <property type="protein sequence ID" value="TNN54282.1"/>
    <property type="molecule type" value="Genomic_DNA"/>
</dbReference>
<evidence type="ECO:0000256" key="1">
    <source>
        <dbReference type="SAM" id="MobiDB-lite"/>
    </source>
</evidence>
<proteinExistence type="predicted"/>
<evidence type="ECO:0000313" key="2">
    <source>
        <dbReference type="EMBL" id="TNN54282.1"/>
    </source>
</evidence>